<dbReference type="PANTHER" id="PTHR10270:SF161">
    <property type="entry name" value="SEX-DETERMINING REGION Y PROTEIN"/>
    <property type="match status" value="1"/>
</dbReference>
<accession>A0A286UIR3</accession>
<evidence type="ECO:0000256" key="2">
    <source>
        <dbReference type="ARBA" id="ARBA00023163"/>
    </source>
</evidence>
<dbReference type="PROSITE" id="PS50118">
    <property type="entry name" value="HMG_BOX_2"/>
    <property type="match status" value="1"/>
</dbReference>
<protein>
    <submittedName>
        <fullName evidence="6">High mobility group containing 1</fullName>
    </submittedName>
</protein>
<evidence type="ECO:0000259" key="5">
    <source>
        <dbReference type="PROSITE" id="PS50118"/>
    </source>
</evidence>
<proteinExistence type="predicted"/>
<feature type="region of interest" description="Disordered" evidence="4">
    <location>
        <begin position="249"/>
        <end position="328"/>
    </location>
</feature>
<dbReference type="STRING" id="2282107.A0A286UIR3"/>
<dbReference type="InterPro" id="IPR009071">
    <property type="entry name" value="HMG_box_dom"/>
</dbReference>
<dbReference type="Gene3D" id="1.10.30.10">
    <property type="entry name" value="High mobility group box domain"/>
    <property type="match status" value="1"/>
</dbReference>
<dbReference type="Proteomes" id="UP000217199">
    <property type="component" value="Unassembled WGS sequence"/>
</dbReference>
<keyword evidence="2" id="KW-0804">Transcription</keyword>
<feature type="compositionally biased region" description="Basic residues" evidence="4">
    <location>
        <begin position="190"/>
        <end position="200"/>
    </location>
</feature>
<dbReference type="InterPro" id="IPR050140">
    <property type="entry name" value="SRY-related_HMG-box_TF-like"/>
</dbReference>
<evidence type="ECO:0000313" key="7">
    <source>
        <dbReference type="Proteomes" id="UP000217199"/>
    </source>
</evidence>
<feature type="region of interest" description="Disordered" evidence="4">
    <location>
        <begin position="1"/>
        <end position="96"/>
    </location>
</feature>
<reference evidence="6 7" key="1">
    <citation type="journal article" date="2017" name="Mol. Ecol.">
        <title>Comparative and population genomic landscape of Phellinus noxius: A hypervariable fungus causing root rot in trees.</title>
        <authorList>
            <person name="Chung C.L."/>
            <person name="Lee T.J."/>
            <person name="Akiba M."/>
            <person name="Lee H.H."/>
            <person name="Kuo T.H."/>
            <person name="Liu D."/>
            <person name="Ke H.M."/>
            <person name="Yokoi T."/>
            <person name="Roa M.B."/>
            <person name="Lu M.J."/>
            <person name="Chang Y.Y."/>
            <person name="Ann P.J."/>
            <person name="Tsai J.N."/>
            <person name="Chen C.Y."/>
            <person name="Tzean S.S."/>
            <person name="Ota Y."/>
            <person name="Hattori T."/>
            <person name="Sahashi N."/>
            <person name="Liou R.F."/>
            <person name="Kikuchi T."/>
            <person name="Tsai I.J."/>
        </authorList>
    </citation>
    <scope>NUCLEOTIDE SEQUENCE [LARGE SCALE GENOMIC DNA]</scope>
    <source>
        <strain evidence="6 7">FFPRI411160</strain>
    </source>
</reference>
<evidence type="ECO:0000256" key="1">
    <source>
        <dbReference type="ARBA" id="ARBA00023125"/>
    </source>
</evidence>
<feature type="compositionally biased region" description="Low complexity" evidence="4">
    <location>
        <begin position="68"/>
        <end position="83"/>
    </location>
</feature>
<feature type="compositionally biased region" description="Low complexity" evidence="4">
    <location>
        <begin position="23"/>
        <end position="35"/>
    </location>
</feature>
<evidence type="ECO:0000256" key="3">
    <source>
        <dbReference type="PROSITE-ProRule" id="PRU00267"/>
    </source>
</evidence>
<dbReference type="GO" id="GO:0005634">
    <property type="term" value="C:nucleus"/>
    <property type="evidence" value="ECO:0007669"/>
    <property type="project" value="UniProtKB-UniRule"/>
</dbReference>
<dbReference type="EMBL" id="NBII01000004">
    <property type="protein sequence ID" value="PAV19389.1"/>
    <property type="molecule type" value="Genomic_DNA"/>
</dbReference>
<keyword evidence="1 3" id="KW-0238">DNA-binding</keyword>
<feature type="DNA-binding region" description="HMG box" evidence="3">
    <location>
        <begin position="108"/>
        <end position="188"/>
    </location>
</feature>
<feature type="region of interest" description="Disordered" evidence="4">
    <location>
        <begin position="187"/>
        <end position="208"/>
    </location>
</feature>
<dbReference type="GO" id="GO:0001228">
    <property type="term" value="F:DNA-binding transcription activator activity, RNA polymerase II-specific"/>
    <property type="evidence" value="ECO:0007669"/>
    <property type="project" value="TreeGrafter"/>
</dbReference>
<evidence type="ECO:0000313" key="6">
    <source>
        <dbReference type="EMBL" id="PAV19389.1"/>
    </source>
</evidence>
<keyword evidence="3" id="KW-0539">Nucleus</keyword>
<dbReference type="AlphaFoldDB" id="A0A286UIR3"/>
<organism evidence="6 7">
    <name type="scientific">Pyrrhoderma noxium</name>
    <dbReference type="NCBI Taxonomy" id="2282107"/>
    <lineage>
        <taxon>Eukaryota</taxon>
        <taxon>Fungi</taxon>
        <taxon>Dikarya</taxon>
        <taxon>Basidiomycota</taxon>
        <taxon>Agaricomycotina</taxon>
        <taxon>Agaricomycetes</taxon>
        <taxon>Hymenochaetales</taxon>
        <taxon>Hymenochaetaceae</taxon>
        <taxon>Pyrrhoderma</taxon>
    </lineage>
</organism>
<dbReference type="CDD" id="cd01389">
    <property type="entry name" value="HMG-box_ROX1-like"/>
    <property type="match status" value="1"/>
</dbReference>
<dbReference type="GO" id="GO:0000122">
    <property type="term" value="P:negative regulation of transcription by RNA polymerase II"/>
    <property type="evidence" value="ECO:0007669"/>
    <property type="project" value="TreeGrafter"/>
</dbReference>
<dbReference type="SUPFAM" id="SSF47095">
    <property type="entry name" value="HMG-box"/>
    <property type="match status" value="1"/>
</dbReference>
<gene>
    <name evidence="6" type="ORF">PNOK_0432300</name>
</gene>
<dbReference type="PANTHER" id="PTHR10270">
    <property type="entry name" value="SOX TRANSCRIPTION FACTOR"/>
    <property type="match status" value="1"/>
</dbReference>
<dbReference type="GO" id="GO:0000978">
    <property type="term" value="F:RNA polymerase II cis-regulatory region sequence-specific DNA binding"/>
    <property type="evidence" value="ECO:0007669"/>
    <property type="project" value="TreeGrafter"/>
</dbReference>
<feature type="domain" description="HMG box" evidence="5">
    <location>
        <begin position="108"/>
        <end position="188"/>
    </location>
</feature>
<comment type="caution">
    <text evidence="6">The sequence shown here is derived from an EMBL/GenBank/DDBJ whole genome shotgun (WGS) entry which is preliminary data.</text>
</comment>
<dbReference type="InParanoid" id="A0A286UIR3"/>
<dbReference type="GO" id="GO:0030154">
    <property type="term" value="P:cell differentiation"/>
    <property type="evidence" value="ECO:0007669"/>
    <property type="project" value="TreeGrafter"/>
</dbReference>
<dbReference type="InterPro" id="IPR036910">
    <property type="entry name" value="HMG_box_dom_sf"/>
</dbReference>
<evidence type="ECO:0000256" key="4">
    <source>
        <dbReference type="SAM" id="MobiDB-lite"/>
    </source>
</evidence>
<dbReference type="SMART" id="SM00398">
    <property type="entry name" value="HMG"/>
    <property type="match status" value="1"/>
</dbReference>
<keyword evidence="7" id="KW-1185">Reference proteome</keyword>
<name>A0A286UIR3_9AGAM</name>
<sequence>MPRRQAFTEVDVQGWEPDAEECSSASSSSFDTPSSMTLRRSKRRYPTCLPPTLSQHGSLASDLNALQRSTKSRVSSSRSAASAGNKVRPRTSTERKIARKLLDDPLYVPRPSNAFILFRNKFVFDHTSERGEEVRGKKRPRSGDGENMSLSKMAGIAWRSLTAKEKELWLSYAEAVAVQHKLKNPTYKFQPKRNNGRRSRQKDEAQVRNMEVDYSYQNSESTFTGPTQPNKLILPTVPPITALEIQTETRPHDPSIGSMPRSPSAPVFESKFDNPTHLSSQPLSSTPLESQHFYPTTYPRRTSSCPSSPIRDPVIHDSASHPTIPDNSSYVEFDGSDSDVYFPEFVDFSTFPSQAIPAELNGSTTHINKQIQLNEYEFVTDSSLCVDIHSLLPDIPAPESVHPRDRDLLGAVQTRQPLEVIATLWDQDKTMTETSKSMSGDINFAINGPDTNLPMSIPPPVLAFDSFPNPYNTFDSLDNFSTDPFQNFCGSDNTCHFTNNLTSGYNYVGEHGLFSDIDCTY</sequence>
<feature type="compositionally biased region" description="Polar residues" evidence="4">
    <location>
        <begin position="276"/>
        <end position="289"/>
    </location>
</feature>
<dbReference type="OrthoDB" id="6247875at2759"/>